<reference evidence="1 2" key="1">
    <citation type="submission" date="2017-05" db="EMBL/GenBank/DDBJ databases">
        <authorList>
            <person name="Varghese N."/>
            <person name="Submissions S."/>
        </authorList>
    </citation>
    <scope>NUCLEOTIDE SEQUENCE [LARGE SCALE GENOMIC DNA]</scope>
    <source>
        <strain evidence="1 2">DSM 19036</strain>
    </source>
</reference>
<dbReference type="RefSeq" id="WP_142530293.1">
    <property type="nucleotide sequence ID" value="NZ_CBCSJO010000011.1"/>
</dbReference>
<keyword evidence="2" id="KW-1185">Reference proteome</keyword>
<dbReference type="EMBL" id="FXTN01000012">
    <property type="protein sequence ID" value="SMO95288.1"/>
    <property type="molecule type" value="Genomic_DNA"/>
</dbReference>
<dbReference type="OrthoDB" id="943693at2"/>
<sequence>MGIKVAAWQENLLDSLMLKGIDAALYYAGNACFIRFKGHEQLVLNLIPLLPGLTPEDLKQLQSVYLTEGVMLVQLWEDIWLNRPLQVLSRISSMLGRNSTVHGRKTKVKSVTQTDADHFFDHFHLQGSASARYKYALTLGEEVVAMASFSAKRKMTRRAREGYTSVELIRFATIDGITVQGGLSKLIRHLVKTIAPNDVMTYTDMDWSSGKGYVKLGFELADTSAPAEIWLDTANMTRYFPHRLPDELRSALSLLSPDEAAAYMKSKNYIRIFNTGNLKYILPL</sequence>
<name>A0A521FGG4_9SPHI</name>
<organism evidence="1 2">
    <name type="scientific">Pedobacter westerhofensis</name>
    <dbReference type="NCBI Taxonomy" id="425512"/>
    <lineage>
        <taxon>Bacteria</taxon>
        <taxon>Pseudomonadati</taxon>
        <taxon>Bacteroidota</taxon>
        <taxon>Sphingobacteriia</taxon>
        <taxon>Sphingobacteriales</taxon>
        <taxon>Sphingobacteriaceae</taxon>
        <taxon>Pedobacter</taxon>
    </lineage>
</organism>
<dbReference type="Proteomes" id="UP000320300">
    <property type="component" value="Unassembled WGS sequence"/>
</dbReference>
<accession>A0A521FGG4</accession>
<proteinExistence type="predicted"/>
<dbReference type="AlphaFoldDB" id="A0A521FGG4"/>
<protein>
    <submittedName>
        <fullName evidence="1">Uncharacterized protein</fullName>
    </submittedName>
</protein>
<gene>
    <name evidence="1" type="ORF">SAMN06265348_11280</name>
</gene>
<evidence type="ECO:0000313" key="1">
    <source>
        <dbReference type="EMBL" id="SMO95288.1"/>
    </source>
</evidence>
<evidence type="ECO:0000313" key="2">
    <source>
        <dbReference type="Proteomes" id="UP000320300"/>
    </source>
</evidence>